<evidence type="ECO:0000256" key="4">
    <source>
        <dbReference type="ARBA" id="ARBA00022452"/>
    </source>
</evidence>
<evidence type="ECO:0008006" key="10">
    <source>
        <dbReference type="Google" id="ProtNLM"/>
    </source>
</evidence>
<evidence type="ECO:0000313" key="8">
    <source>
        <dbReference type="EMBL" id="OGG51765.1"/>
    </source>
</evidence>
<evidence type="ECO:0000256" key="2">
    <source>
        <dbReference type="ARBA" id="ARBA00007613"/>
    </source>
</evidence>
<dbReference type="Proteomes" id="UP000178606">
    <property type="component" value="Unassembled WGS sequence"/>
</dbReference>
<dbReference type="Gene3D" id="1.20.1600.10">
    <property type="entry name" value="Outer membrane efflux proteins (OEP)"/>
    <property type="match status" value="1"/>
</dbReference>
<dbReference type="GO" id="GO:0009279">
    <property type="term" value="C:cell outer membrane"/>
    <property type="evidence" value="ECO:0007669"/>
    <property type="project" value="UniProtKB-SubCell"/>
</dbReference>
<gene>
    <name evidence="8" type="ORF">A3F84_24280</name>
</gene>
<dbReference type="EMBL" id="MFKF01000171">
    <property type="protein sequence ID" value="OGG51765.1"/>
    <property type="molecule type" value="Genomic_DNA"/>
</dbReference>
<comment type="subcellular location">
    <subcellularLocation>
        <location evidence="1">Cell outer membrane</location>
    </subcellularLocation>
</comment>
<dbReference type="GO" id="GO:0015288">
    <property type="term" value="F:porin activity"/>
    <property type="evidence" value="ECO:0007669"/>
    <property type="project" value="TreeGrafter"/>
</dbReference>
<keyword evidence="6" id="KW-0472">Membrane</keyword>
<comment type="similarity">
    <text evidence="2">Belongs to the outer membrane factor (OMF) (TC 1.B.17) family.</text>
</comment>
<keyword evidence="5" id="KW-0812">Transmembrane</keyword>
<dbReference type="InterPro" id="IPR003423">
    <property type="entry name" value="OMP_efflux"/>
</dbReference>
<evidence type="ECO:0000256" key="7">
    <source>
        <dbReference type="ARBA" id="ARBA00023237"/>
    </source>
</evidence>
<accession>A0A1F6CRK7</accession>
<dbReference type="SUPFAM" id="SSF56954">
    <property type="entry name" value="Outer membrane efflux proteins (OEP)"/>
    <property type="match status" value="1"/>
</dbReference>
<protein>
    <recommendedName>
        <fullName evidence="10">Transporter</fullName>
    </recommendedName>
</protein>
<evidence type="ECO:0000256" key="3">
    <source>
        <dbReference type="ARBA" id="ARBA00022448"/>
    </source>
</evidence>
<organism evidence="8 9">
    <name type="scientific">Handelsmanbacteria sp. (strain RIFCSPLOWO2_12_FULL_64_10)</name>
    <dbReference type="NCBI Taxonomy" id="1817868"/>
    <lineage>
        <taxon>Bacteria</taxon>
        <taxon>Candidatus Handelsmaniibacteriota</taxon>
    </lineage>
</organism>
<dbReference type="GO" id="GO:0015562">
    <property type="term" value="F:efflux transmembrane transporter activity"/>
    <property type="evidence" value="ECO:0007669"/>
    <property type="project" value="InterPro"/>
</dbReference>
<evidence type="ECO:0000256" key="1">
    <source>
        <dbReference type="ARBA" id="ARBA00004442"/>
    </source>
</evidence>
<sequence>MKSIRRILRSLFVIGVFGAGTPQPIGAQSLTLAQAVERVLQNHPTPQIQRRAIEEARGQRTTAGLLPNPLISYSREDLRLGGQKGGEQIFSIGLPLNFLWERRPQVEAATARVDAETRTLDDVERLIRFETQRAFVECYYAAQSYQAWQKAAAAFQKAAMASRARLAEGDVAGYDQQRIALEYLRYQKAEAEAQVELLNSRRRLAFLLDPAQSEASFETVAGFPSKAPEITLENLLTQAMQNRPDLQTVRATLRNRQAALSAVQRQRLPAVSVSGGYKKQVDNFKGAVVYLNLGLPIFNRNQGEIMSADAAVQQQNLSVDLMEKQVALEVRQAYDRHRLYREQVNKFLNEGSQPPAQVLEVAQFSYAEGEMSLIELLDGVRAYSEAFQATYDLLLKYQLSIFELERAAATPITGF</sequence>
<dbReference type="InterPro" id="IPR051906">
    <property type="entry name" value="TolC-like"/>
</dbReference>
<dbReference type="Pfam" id="PF02321">
    <property type="entry name" value="OEP"/>
    <property type="match status" value="1"/>
</dbReference>
<evidence type="ECO:0000313" key="9">
    <source>
        <dbReference type="Proteomes" id="UP000178606"/>
    </source>
</evidence>
<dbReference type="PANTHER" id="PTHR30026">
    <property type="entry name" value="OUTER MEMBRANE PROTEIN TOLC"/>
    <property type="match status" value="1"/>
</dbReference>
<evidence type="ECO:0000256" key="6">
    <source>
        <dbReference type="ARBA" id="ARBA00023136"/>
    </source>
</evidence>
<keyword evidence="4" id="KW-1134">Transmembrane beta strand</keyword>
<name>A0A1F6CRK7_HANXR</name>
<evidence type="ECO:0000256" key="5">
    <source>
        <dbReference type="ARBA" id="ARBA00022692"/>
    </source>
</evidence>
<dbReference type="PANTHER" id="PTHR30026:SF20">
    <property type="entry name" value="OUTER MEMBRANE PROTEIN TOLC"/>
    <property type="match status" value="1"/>
</dbReference>
<reference evidence="8 9" key="1">
    <citation type="journal article" date="2016" name="Nat. Commun.">
        <title>Thousands of microbial genomes shed light on interconnected biogeochemical processes in an aquifer system.</title>
        <authorList>
            <person name="Anantharaman K."/>
            <person name="Brown C.T."/>
            <person name="Hug L.A."/>
            <person name="Sharon I."/>
            <person name="Castelle C.J."/>
            <person name="Probst A.J."/>
            <person name="Thomas B.C."/>
            <person name="Singh A."/>
            <person name="Wilkins M.J."/>
            <person name="Karaoz U."/>
            <person name="Brodie E.L."/>
            <person name="Williams K.H."/>
            <person name="Hubbard S.S."/>
            <person name="Banfield J.F."/>
        </authorList>
    </citation>
    <scope>NUCLEOTIDE SEQUENCE [LARGE SCALE GENOMIC DNA]</scope>
    <source>
        <strain evidence="9">RIFCSPLOWO2_12_FULL_64_10</strain>
    </source>
</reference>
<keyword evidence="7" id="KW-0998">Cell outer membrane</keyword>
<dbReference type="AlphaFoldDB" id="A0A1F6CRK7"/>
<keyword evidence="3" id="KW-0813">Transport</keyword>
<comment type="caution">
    <text evidence="8">The sequence shown here is derived from an EMBL/GenBank/DDBJ whole genome shotgun (WGS) entry which is preliminary data.</text>
</comment>
<dbReference type="GO" id="GO:1990281">
    <property type="term" value="C:efflux pump complex"/>
    <property type="evidence" value="ECO:0007669"/>
    <property type="project" value="TreeGrafter"/>
</dbReference>
<proteinExistence type="inferred from homology"/>